<dbReference type="GO" id="GO:0032006">
    <property type="term" value="P:regulation of TOR signaling"/>
    <property type="evidence" value="ECO:0007669"/>
    <property type="project" value="TreeGrafter"/>
</dbReference>
<dbReference type="PROSITE" id="PS00107">
    <property type="entry name" value="PROTEIN_KINASE_ATP"/>
    <property type="match status" value="1"/>
</dbReference>
<evidence type="ECO:0000256" key="9">
    <source>
        <dbReference type="ARBA" id="ARBA00022989"/>
    </source>
</evidence>
<dbReference type="InterPro" id="IPR001245">
    <property type="entry name" value="Ser-Thr/Tyr_kinase_cat_dom"/>
</dbReference>
<keyword evidence="9" id="KW-1133">Transmembrane helix</keyword>
<dbReference type="InterPro" id="IPR003961">
    <property type="entry name" value="FN3_dom"/>
</dbReference>
<evidence type="ECO:0000256" key="13">
    <source>
        <dbReference type="ARBA" id="ARBA00023180"/>
    </source>
</evidence>
<dbReference type="InterPro" id="IPR002011">
    <property type="entry name" value="Tyr_kinase_rcpt_2_CS"/>
</dbReference>
<keyword evidence="12 16" id="KW-0675">Receptor</keyword>
<dbReference type="InterPro" id="IPR011009">
    <property type="entry name" value="Kinase-like_dom_sf"/>
</dbReference>
<dbReference type="Gene3D" id="3.30.200.20">
    <property type="entry name" value="Phosphorylase Kinase, domain 1"/>
    <property type="match status" value="1"/>
</dbReference>
<dbReference type="GO" id="GO:0005524">
    <property type="term" value="F:ATP binding"/>
    <property type="evidence" value="ECO:0007669"/>
    <property type="project" value="UniProtKB-UniRule"/>
</dbReference>
<evidence type="ECO:0000256" key="5">
    <source>
        <dbReference type="ARBA" id="ARBA00022737"/>
    </source>
</evidence>
<evidence type="ECO:0000256" key="12">
    <source>
        <dbReference type="ARBA" id="ARBA00023170"/>
    </source>
</evidence>
<dbReference type="CDD" id="cd00063">
    <property type="entry name" value="FN3"/>
    <property type="match status" value="1"/>
</dbReference>
<evidence type="ECO:0000313" key="20">
    <source>
        <dbReference type="Proteomes" id="UP000694408"/>
    </source>
</evidence>
<dbReference type="InterPro" id="IPR020635">
    <property type="entry name" value="Tyr_kinase_cat_dom"/>
</dbReference>
<dbReference type="GO" id="GO:0005886">
    <property type="term" value="C:plasma membrane"/>
    <property type="evidence" value="ECO:0007669"/>
    <property type="project" value="TreeGrafter"/>
</dbReference>
<evidence type="ECO:0000256" key="15">
    <source>
        <dbReference type="PROSITE-ProRule" id="PRU10141"/>
    </source>
</evidence>
<dbReference type="InterPro" id="IPR013783">
    <property type="entry name" value="Ig-like_fold"/>
</dbReference>
<evidence type="ECO:0000256" key="10">
    <source>
        <dbReference type="ARBA" id="ARBA00023136"/>
    </source>
</evidence>
<dbReference type="EC" id="2.7.10.1" evidence="16"/>
<feature type="binding site" evidence="15">
    <location>
        <position position="240"/>
    </location>
    <ligand>
        <name>ATP</name>
        <dbReference type="ChEBI" id="CHEBI:30616"/>
    </ligand>
</feature>
<dbReference type="CDD" id="cd05044">
    <property type="entry name" value="PTKc_c-ros"/>
    <property type="match status" value="1"/>
</dbReference>
<evidence type="ECO:0000256" key="2">
    <source>
        <dbReference type="ARBA" id="ARBA00022553"/>
    </source>
</evidence>
<evidence type="ECO:0000256" key="1">
    <source>
        <dbReference type="ARBA" id="ARBA00004479"/>
    </source>
</evidence>
<evidence type="ECO:0000256" key="6">
    <source>
        <dbReference type="ARBA" id="ARBA00022741"/>
    </source>
</evidence>
<proteinExistence type="inferred from homology"/>
<dbReference type="Ensembl" id="ENSJHYT00000027493.1">
    <property type="protein sequence ID" value="ENSJHYP00000022805.1"/>
    <property type="gene ID" value="ENSJHYG00000017098.1"/>
</dbReference>
<dbReference type="SMART" id="SM00219">
    <property type="entry name" value="TyrKc"/>
    <property type="match status" value="1"/>
</dbReference>
<dbReference type="GO" id="GO:0004714">
    <property type="term" value="F:transmembrane receptor protein tyrosine kinase activity"/>
    <property type="evidence" value="ECO:0007669"/>
    <property type="project" value="UniProtKB-EC"/>
</dbReference>
<dbReference type="Gene3D" id="2.60.40.10">
    <property type="entry name" value="Immunoglobulins"/>
    <property type="match status" value="1"/>
</dbReference>
<evidence type="ECO:0000313" key="19">
    <source>
        <dbReference type="Ensembl" id="ENSJHYP00000022805.1"/>
    </source>
</evidence>
<evidence type="ECO:0000256" key="16">
    <source>
        <dbReference type="RuleBase" id="RU000312"/>
    </source>
</evidence>
<keyword evidence="10" id="KW-0472">Membrane</keyword>
<dbReference type="Proteomes" id="UP000694408">
    <property type="component" value="Unplaced"/>
</dbReference>
<sequence>MKNLDENQILDKKQSKPTKYPPPTPATNPDKPGVPKKAEDSKNSLQWEKADDNGSKLIYYILEGRKQSGNSSNVKSTWEVVYNGSCGSICTWKAKNLEGTFQFRAAAANVLGLGEYSDVSMDIILSEGIVKHLMISFSISVWKQRLKSTKPALPGQIVFIKEDKELAQLRGMAETVGLANACYAIRTLPSQAEIESLPAFPRDKLNLQKFLGSGAFGEVYEGTAVDILADGSGESKVAVKTLKKGATDHEKSEFLKEAHLMSKFDHPHILKLLGVCLLNEPQYLILELMEGGDLLSYLRGARKKKLQSPLLSVTDLLDICLDVCKGCVYLEKMHFIHRDLAARNCLVSEKEYGRSSRIVKIGDFGLARDVYKNDYYRKRGEGLLPVRWMAPESLIDGVFTSRSDVWAFGVLVWETLTLGQQPYPGFSNTEVLHHVRSGGRLETPNNCPDDLCDLMMRCWSQEPLNRPTFSCIHDKLQEIKQSPLSFICCLENREASAGVINEAFEDNDIPCADSDSILSATLMETRNQEGLNYLVLVKEGNPDEESINSGNGYYLACVYLYFNLLLSQIKGKSQETLEFKCLDFHGYRF</sequence>
<dbReference type="PROSITE" id="PS00239">
    <property type="entry name" value="RECEPTOR_TYR_KIN_II"/>
    <property type="match status" value="1"/>
</dbReference>
<evidence type="ECO:0000256" key="14">
    <source>
        <dbReference type="ARBA" id="ARBA00051243"/>
    </source>
</evidence>
<keyword evidence="7" id="KW-0418">Kinase</keyword>
<evidence type="ECO:0000256" key="11">
    <source>
        <dbReference type="ARBA" id="ARBA00023137"/>
    </source>
</evidence>
<keyword evidence="5" id="KW-0677">Repeat</keyword>
<evidence type="ECO:0000256" key="8">
    <source>
        <dbReference type="ARBA" id="ARBA00022840"/>
    </source>
</evidence>
<keyword evidence="4 16" id="KW-0812">Transmembrane</keyword>
<dbReference type="SUPFAM" id="SSF56112">
    <property type="entry name" value="Protein kinase-like (PK-like)"/>
    <property type="match status" value="1"/>
</dbReference>
<keyword evidence="20" id="KW-1185">Reference proteome</keyword>
<name>A0A8C5JNN2_JUNHY</name>
<feature type="compositionally biased region" description="Basic and acidic residues" evidence="17">
    <location>
        <begin position="36"/>
        <end position="46"/>
    </location>
</feature>
<dbReference type="PRINTS" id="PR00109">
    <property type="entry name" value="TYRKINASE"/>
</dbReference>
<evidence type="ECO:0000256" key="4">
    <source>
        <dbReference type="ARBA" id="ARBA00022692"/>
    </source>
</evidence>
<feature type="domain" description="Protein kinase" evidence="18">
    <location>
        <begin position="205"/>
        <end position="476"/>
    </location>
</feature>
<dbReference type="SUPFAM" id="SSF49265">
    <property type="entry name" value="Fibronectin type III"/>
    <property type="match status" value="1"/>
</dbReference>
<dbReference type="InterPro" id="IPR000719">
    <property type="entry name" value="Prot_kinase_dom"/>
</dbReference>
<organism evidence="19 20">
    <name type="scientific">Junco hyemalis</name>
    <name type="common">Dark-eyed junco</name>
    <dbReference type="NCBI Taxonomy" id="40217"/>
    <lineage>
        <taxon>Eukaryota</taxon>
        <taxon>Metazoa</taxon>
        <taxon>Chordata</taxon>
        <taxon>Craniata</taxon>
        <taxon>Vertebrata</taxon>
        <taxon>Euteleostomi</taxon>
        <taxon>Archelosauria</taxon>
        <taxon>Archosauria</taxon>
        <taxon>Dinosauria</taxon>
        <taxon>Saurischia</taxon>
        <taxon>Theropoda</taxon>
        <taxon>Coelurosauria</taxon>
        <taxon>Aves</taxon>
        <taxon>Neognathae</taxon>
        <taxon>Neoaves</taxon>
        <taxon>Telluraves</taxon>
        <taxon>Australaves</taxon>
        <taxon>Passeriformes</taxon>
        <taxon>Passerellidae</taxon>
        <taxon>Junco</taxon>
    </lineage>
</organism>
<keyword evidence="6 15" id="KW-0547">Nucleotide-binding</keyword>
<dbReference type="FunFam" id="3.30.200.20:FF:000301">
    <property type="entry name" value="Tyrosine-protein kinase receptor"/>
    <property type="match status" value="1"/>
</dbReference>
<dbReference type="PANTHER" id="PTHR24416">
    <property type="entry name" value="TYROSINE-PROTEIN KINASE RECEPTOR"/>
    <property type="match status" value="1"/>
</dbReference>
<dbReference type="FunFam" id="1.10.510.10:FF:000341">
    <property type="entry name" value="Tyrosine-protein kinase receptor"/>
    <property type="match status" value="1"/>
</dbReference>
<keyword evidence="8 15" id="KW-0067">ATP-binding</keyword>
<feature type="region of interest" description="Disordered" evidence="17">
    <location>
        <begin position="1"/>
        <end position="46"/>
    </location>
</feature>
<comment type="subcellular location">
    <subcellularLocation>
        <location evidence="1">Membrane</location>
        <topology evidence="1">Single-pass type I membrane protein</topology>
    </subcellularLocation>
</comment>
<evidence type="ECO:0000256" key="3">
    <source>
        <dbReference type="ARBA" id="ARBA00022679"/>
    </source>
</evidence>
<dbReference type="InterPro" id="IPR017441">
    <property type="entry name" value="Protein_kinase_ATP_BS"/>
</dbReference>
<accession>A0A8C5JNN2</accession>
<dbReference type="GO" id="GO:0043235">
    <property type="term" value="C:receptor complex"/>
    <property type="evidence" value="ECO:0007669"/>
    <property type="project" value="TreeGrafter"/>
</dbReference>
<evidence type="ECO:0000259" key="18">
    <source>
        <dbReference type="PROSITE" id="PS50011"/>
    </source>
</evidence>
<evidence type="ECO:0000256" key="7">
    <source>
        <dbReference type="ARBA" id="ARBA00022777"/>
    </source>
</evidence>
<keyword evidence="3" id="KW-0808">Transferase</keyword>
<comment type="similarity">
    <text evidence="16">Belongs to the protein kinase superfamily. Tyr protein kinase family. Insulin receptor subfamily.</text>
</comment>
<protein>
    <recommendedName>
        <fullName evidence="16">Tyrosine-protein kinase receptor</fullName>
        <ecNumber evidence="16">2.7.10.1</ecNumber>
    </recommendedName>
</protein>
<keyword evidence="2 16" id="KW-0597">Phosphoprotein</keyword>
<dbReference type="PROSITE" id="PS50011">
    <property type="entry name" value="PROTEIN_KINASE_DOM"/>
    <property type="match status" value="1"/>
</dbReference>
<dbReference type="AlphaFoldDB" id="A0A8C5JNN2"/>
<reference evidence="19" key="1">
    <citation type="submission" date="2025-08" db="UniProtKB">
        <authorList>
            <consortium name="Ensembl"/>
        </authorList>
    </citation>
    <scope>IDENTIFICATION</scope>
</reference>
<dbReference type="InterPro" id="IPR050122">
    <property type="entry name" value="RTK"/>
</dbReference>
<evidence type="ECO:0000256" key="17">
    <source>
        <dbReference type="SAM" id="MobiDB-lite"/>
    </source>
</evidence>
<dbReference type="PROSITE" id="PS00109">
    <property type="entry name" value="PROTEIN_KINASE_TYR"/>
    <property type="match status" value="1"/>
</dbReference>
<reference evidence="19" key="2">
    <citation type="submission" date="2025-09" db="UniProtKB">
        <authorList>
            <consortium name="Ensembl"/>
        </authorList>
    </citation>
    <scope>IDENTIFICATION</scope>
</reference>
<dbReference type="Pfam" id="PF07714">
    <property type="entry name" value="PK_Tyr_Ser-Thr"/>
    <property type="match status" value="1"/>
</dbReference>
<dbReference type="Gene3D" id="1.10.510.10">
    <property type="entry name" value="Transferase(Phosphotransferase) domain 1"/>
    <property type="match status" value="1"/>
</dbReference>
<dbReference type="InterPro" id="IPR036116">
    <property type="entry name" value="FN3_sf"/>
</dbReference>
<dbReference type="InterPro" id="IPR008266">
    <property type="entry name" value="Tyr_kinase_AS"/>
</dbReference>
<keyword evidence="13" id="KW-0325">Glycoprotein</keyword>
<dbReference type="GO" id="GO:0007169">
    <property type="term" value="P:cell surface receptor protein tyrosine kinase signaling pathway"/>
    <property type="evidence" value="ECO:0007669"/>
    <property type="project" value="InterPro"/>
</dbReference>
<keyword evidence="11" id="KW-0829">Tyrosine-protein kinase</keyword>
<dbReference type="PANTHER" id="PTHR24416:SF527">
    <property type="entry name" value="PROTO-ONCOGENE TYROSINE-PROTEIN KINASE ROS"/>
    <property type="match status" value="1"/>
</dbReference>
<comment type="catalytic activity">
    <reaction evidence="14 16">
        <text>L-tyrosyl-[protein] + ATP = O-phospho-L-tyrosyl-[protein] + ADP + H(+)</text>
        <dbReference type="Rhea" id="RHEA:10596"/>
        <dbReference type="Rhea" id="RHEA-COMP:10136"/>
        <dbReference type="Rhea" id="RHEA-COMP:20101"/>
        <dbReference type="ChEBI" id="CHEBI:15378"/>
        <dbReference type="ChEBI" id="CHEBI:30616"/>
        <dbReference type="ChEBI" id="CHEBI:46858"/>
        <dbReference type="ChEBI" id="CHEBI:61978"/>
        <dbReference type="ChEBI" id="CHEBI:456216"/>
        <dbReference type="EC" id="2.7.10.1"/>
    </reaction>
</comment>